<sequence>MNTDLFLYVERVRAFELRAEAERSRLARTPVRAVRRWEVRLGWALIEMGLRLVHRRPAHY</sequence>
<dbReference type="RefSeq" id="WP_132599260.1">
    <property type="nucleotide sequence ID" value="NZ_SMKO01000107.1"/>
</dbReference>
<organism evidence="1 2">
    <name type="scientific">Nonomuraea deserti</name>
    <dbReference type="NCBI Taxonomy" id="1848322"/>
    <lineage>
        <taxon>Bacteria</taxon>
        <taxon>Bacillati</taxon>
        <taxon>Actinomycetota</taxon>
        <taxon>Actinomycetes</taxon>
        <taxon>Streptosporangiales</taxon>
        <taxon>Streptosporangiaceae</taxon>
        <taxon>Nonomuraea</taxon>
    </lineage>
</organism>
<name>A0A4R4V4Y8_9ACTN</name>
<accession>A0A4R4V4Y8</accession>
<dbReference type="EMBL" id="SMKO01000107">
    <property type="protein sequence ID" value="TDC99710.1"/>
    <property type="molecule type" value="Genomic_DNA"/>
</dbReference>
<evidence type="ECO:0000313" key="1">
    <source>
        <dbReference type="EMBL" id="TDC99710.1"/>
    </source>
</evidence>
<reference evidence="1 2" key="1">
    <citation type="submission" date="2019-03" db="EMBL/GenBank/DDBJ databases">
        <title>Draft genome sequences of novel Actinobacteria.</title>
        <authorList>
            <person name="Sahin N."/>
            <person name="Ay H."/>
            <person name="Saygin H."/>
        </authorList>
    </citation>
    <scope>NUCLEOTIDE SEQUENCE [LARGE SCALE GENOMIC DNA]</scope>
    <source>
        <strain evidence="1 2">KC310</strain>
    </source>
</reference>
<proteinExistence type="predicted"/>
<dbReference type="AlphaFoldDB" id="A0A4R4V4Y8"/>
<comment type="caution">
    <text evidence="1">The sequence shown here is derived from an EMBL/GenBank/DDBJ whole genome shotgun (WGS) entry which is preliminary data.</text>
</comment>
<evidence type="ECO:0000313" key="2">
    <source>
        <dbReference type="Proteomes" id="UP000295258"/>
    </source>
</evidence>
<protein>
    <submittedName>
        <fullName evidence="1">Uncharacterized protein</fullName>
    </submittedName>
</protein>
<keyword evidence="2" id="KW-1185">Reference proteome</keyword>
<gene>
    <name evidence="1" type="ORF">E1292_30840</name>
</gene>
<dbReference type="Proteomes" id="UP000295258">
    <property type="component" value="Unassembled WGS sequence"/>
</dbReference>